<dbReference type="eggNOG" id="KOG2922">
    <property type="taxonomic scope" value="Eukaryota"/>
</dbReference>
<evidence type="ECO:0000313" key="9">
    <source>
        <dbReference type="Proteomes" id="UP000006039"/>
    </source>
</evidence>
<keyword evidence="3 6" id="KW-1133">Transmembrane helix</keyword>
<dbReference type="Pfam" id="PF05653">
    <property type="entry name" value="Mg_trans_NIPA"/>
    <property type="match status" value="1"/>
</dbReference>
<dbReference type="PANTHER" id="PTHR12570:SF65">
    <property type="entry name" value="MAGNESIUM TRANSPORTER NIPA9-RELATED"/>
    <property type="match status" value="1"/>
</dbReference>
<keyword evidence="2 6" id="KW-0812">Transmembrane</keyword>
<evidence type="ECO:0008006" key="10">
    <source>
        <dbReference type="Google" id="ProtNLM"/>
    </source>
</evidence>
<proteinExistence type="predicted"/>
<reference evidence="7" key="3">
    <citation type="submission" date="2010-09" db="EMBL/GenBank/DDBJ databases">
        <title>Annotation of Gaeumannomyces graminis var. tritici R3-111a-1.</title>
        <authorList>
            <consortium name="The Broad Institute Genome Sequencing Platform"/>
            <person name="Ma L.-J."/>
            <person name="Dead R."/>
            <person name="Young S.K."/>
            <person name="Zeng Q."/>
            <person name="Gargeya S."/>
            <person name="Fitzgerald M."/>
            <person name="Haas B."/>
            <person name="Abouelleil A."/>
            <person name="Alvarado L."/>
            <person name="Arachchi H.M."/>
            <person name="Berlin A."/>
            <person name="Brown A."/>
            <person name="Chapman S.B."/>
            <person name="Chen Z."/>
            <person name="Dunbar C."/>
            <person name="Freedman E."/>
            <person name="Gearin G."/>
            <person name="Gellesch M."/>
            <person name="Goldberg J."/>
            <person name="Griggs A."/>
            <person name="Gujja S."/>
            <person name="Heiman D."/>
            <person name="Howarth C."/>
            <person name="Larson L."/>
            <person name="Lui A."/>
            <person name="MacDonald P.J.P."/>
            <person name="Mehta T."/>
            <person name="Montmayeur A."/>
            <person name="Murphy C."/>
            <person name="Neiman D."/>
            <person name="Pearson M."/>
            <person name="Priest M."/>
            <person name="Roberts A."/>
            <person name="Saif S."/>
            <person name="Shea T."/>
            <person name="Shenoy N."/>
            <person name="Sisk P."/>
            <person name="Stolte C."/>
            <person name="Sykes S."/>
            <person name="Yandava C."/>
            <person name="Wortman J."/>
            <person name="Nusbaum C."/>
            <person name="Birren B."/>
        </authorList>
    </citation>
    <scope>NUCLEOTIDE SEQUENCE</scope>
    <source>
        <strain evidence="7">R3-111a-1</strain>
    </source>
</reference>
<feature type="region of interest" description="Disordered" evidence="5">
    <location>
        <begin position="690"/>
        <end position="793"/>
    </location>
</feature>
<dbReference type="VEuPathDB" id="FungiDB:GGTG_01696"/>
<evidence type="ECO:0000256" key="3">
    <source>
        <dbReference type="ARBA" id="ARBA00022989"/>
    </source>
</evidence>
<evidence type="ECO:0000256" key="6">
    <source>
        <dbReference type="SAM" id="Phobius"/>
    </source>
</evidence>
<dbReference type="GO" id="GO:0015095">
    <property type="term" value="F:magnesium ion transmembrane transporter activity"/>
    <property type="evidence" value="ECO:0007669"/>
    <property type="project" value="InterPro"/>
</dbReference>
<dbReference type="RefSeq" id="XP_009217729.1">
    <property type="nucleotide sequence ID" value="XM_009219465.1"/>
</dbReference>
<dbReference type="SUPFAM" id="SSF103473">
    <property type="entry name" value="MFS general substrate transporter"/>
    <property type="match status" value="1"/>
</dbReference>
<keyword evidence="9" id="KW-1185">Reference proteome</keyword>
<protein>
    <recommendedName>
        <fullName evidence="10">DUF803 domain membrane protein</fullName>
    </recommendedName>
</protein>
<feature type="transmembrane region" description="Helical" evidence="6">
    <location>
        <begin position="251"/>
        <end position="269"/>
    </location>
</feature>
<evidence type="ECO:0000313" key="8">
    <source>
        <dbReference type="EnsemblFungi" id="EJT81720"/>
    </source>
</evidence>
<feature type="transmembrane region" description="Helical" evidence="6">
    <location>
        <begin position="414"/>
        <end position="432"/>
    </location>
</feature>
<dbReference type="EnsemblFungi" id="EJT81720">
    <property type="protein sequence ID" value="EJT81720"/>
    <property type="gene ID" value="GGTG_01696"/>
</dbReference>
<dbReference type="OrthoDB" id="165382at2759"/>
<gene>
    <name evidence="8" type="primary">20342154</name>
    <name evidence="7" type="ORF">GGTG_01696</name>
</gene>
<feature type="transmembrane region" description="Helical" evidence="6">
    <location>
        <begin position="383"/>
        <end position="402"/>
    </location>
</feature>
<evidence type="ECO:0000256" key="1">
    <source>
        <dbReference type="ARBA" id="ARBA00004141"/>
    </source>
</evidence>
<feature type="transmembrane region" description="Helical" evidence="6">
    <location>
        <begin position="222"/>
        <end position="242"/>
    </location>
</feature>
<feature type="compositionally biased region" description="Low complexity" evidence="5">
    <location>
        <begin position="465"/>
        <end position="477"/>
    </location>
</feature>
<name>J3NKB6_GAET3</name>
<feature type="region of interest" description="Disordered" evidence="5">
    <location>
        <begin position="455"/>
        <end position="524"/>
    </location>
</feature>
<evidence type="ECO:0000256" key="2">
    <source>
        <dbReference type="ARBA" id="ARBA00022692"/>
    </source>
</evidence>
<feature type="transmembrane region" description="Helical" evidence="6">
    <location>
        <begin position="289"/>
        <end position="308"/>
    </location>
</feature>
<feature type="region of interest" description="Disordered" evidence="5">
    <location>
        <begin position="111"/>
        <end position="187"/>
    </location>
</feature>
<dbReference type="GeneID" id="20342154"/>
<keyword evidence="4 6" id="KW-0472">Membrane</keyword>
<dbReference type="PANTHER" id="PTHR12570">
    <property type="match status" value="1"/>
</dbReference>
<feature type="transmembrane region" description="Helical" evidence="6">
    <location>
        <begin position="65"/>
        <end position="87"/>
    </location>
</feature>
<evidence type="ECO:0000313" key="7">
    <source>
        <dbReference type="EMBL" id="EJT81720.1"/>
    </source>
</evidence>
<reference evidence="8" key="4">
    <citation type="journal article" date="2015" name="G3 (Bethesda)">
        <title>Genome sequences of three phytopathogenic species of the Magnaporthaceae family of fungi.</title>
        <authorList>
            <person name="Okagaki L.H."/>
            <person name="Nunes C.C."/>
            <person name="Sailsbery J."/>
            <person name="Clay B."/>
            <person name="Brown D."/>
            <person name="John T."/>
            <person name="Oh Y."/>
            <person name="Young N."/>
            <person name="Fitzgerald M."/>
            <person name="Haas B.J."/>
            <person name="Zeng Q."/>
            <person name="Young S."/>
            <person name="Adiconis X."/>
            <person name="Fan L."/>
            <person name="Levin J.Z."/>
            <person name="Mitchell T.K."/>
            <person name="Okubara P.A."/>
            <person name="Farman M.L."/>
            <person name="Kohn L.M."/>
            <person name="Birren B."/>
            <person name="Ma L.-J."/>
            <person name="Dean R.A."/>
        </authorList>
    </citation>
    <scope>NUCLEOTIDE SEQUENCE</scope>
    <source>
        <strain evidence="8">R3-111a-1</strain>
    </source>
</reference>
<comment type="subcellular location">
    <subcellularLocation>
        <location evidence="1">Membrane</location>
        <topology evidence="1">Multi-pass membrane protein</topology>
    </subcellularLocation>
</comment>
<accession>J3NKB6</accession>
<dbReference type="SUPFAM" id="SSF103481">
    <property type="entry name" value="Multidrug resistance efflux transporter EmrE"/>
    <property type="match status" value="1"/>
</dbReference>
<feature type="region of interest" description="Disordered" evidence="5">
    <location>
        <begin position="574"/>
        <end position="604"/>
    </location>
</feature>
<reference evidence="9" key="1">
    <citation type="submission" date="2010-07" db="EMBL/GenBank/DDBJ databases">
        <title>The genome sequence of Gaeumannomyces graminis var. tritici strain R3-111a-1.</title>
        <authorList>
            <consortium name="The Broad Institute Genome Sequencing Platform"/>
            <person name="Ma L.-J."/>
            <person name="Dead R."/>
            <person name="Young S."/>
            <person name="Zeng Q."/>
            <person name="Koehrsen M."/>
            <person name="Alvarado L."/>
            <person name="Berlin A."/>
            <person name="Chapman S.B."/>
            <person name="Chen Z."/>
            <person name="Freedman E."/>
            <person name="Gellesch M."/>
            <person name="Goldberg J."/>
            <person name="Griggs A."/>
            <person name="Gujja S."/>
            <person name="Heilman E.R."/>
            <person name="Heiman D."/>
            <person name="Hepburn T."/>
            <person name="Howarth C."/>
            <person name="Jen D."/>
            <person name="Larson L."/>
            <person name="Mehta T."/>
            <person name="Neiman D."/>
            <person name="Pearson M."/>
            <person name="Roberts A."/>
            <person name="Saif S."/>
            <person name="Shea T."/>
            <person name="Shenoy N."/>
            <person name="Sisk P."/>
            <person name="Stolte C."/>
            <person name="Sykes S."/>
            <person name="Walk T."/>
            <person name="White J."/>
            <person name="Yandava C."/>
            <person name="Haas B."/>
            <person name="Nusbaum C."/>
            <person name="Birren B."/>
        </authorList>
    </citation>
    <scope>NUCLEOTIDE SEQUENCE [LARGE SCALE GENOMIC DNA]</scope>
    <source>
        <strain evidence="9">R3-111a-1</strain>
    </source>
</reference>
<sequence>MPPPPLSIPPHNLQPPDGRSLLLATEAVARAALAAHSWAAATNSTRPGGSGDGGGDDSGKELQNWSSIIGIVTAIVGNVLIALALNVQRYAHISLHRKRLEVRERARQALRNAAKSGQNGSGARAYGALGTGLDGHAPGTGGRAQHTENGQDDDTENHMPLESDPLAQSIQSTGSSSPASDDDDDIESTNYLQSPSWWLGQVLITVGEMGNFLAYGFAPASIVSPLGVVALVSNCVIAPIFFKEVFRPRDFWGVVVAVAGAITVVMSANTEETKLAPHDVWNAISTFEFKIYMAVSCSLIVLLMWASPRYGHRSILVDLGLVGLFGAYTALATKGVSSMLSSTLLGAFTTPVTYVLLFVLLGTAVMQVRYVNKALQRFDSTQVIPIQFVIFTLSVIIGSAVLYRDFEKTTGDQAITFVGGCLLTFFGVVLITSGRASQHEDEEGLSDVEGIEETIGLDDQGPVGGSSSVQSYQSQQPNTAAPAGDGTPSRRSSRVSFLDASGKPTSILANRGIPSLRIPQPPKPPMGTDGTMGVGEDTPLLGENPWIQSPIAHSALGIMDAGLDNEGRQRRTFSTDSVDDAFRPGGGRAVASAPTSTLPTPHDDGDPFDLCSLTYMASTGTSYPDNPTTPRPPTARPQSHHFSGPIFSPSPLSSTVSAVVADTLLLRDLESPSSSTRRLGLRRSRPSLRSSLFMPHDEALSPARTDLAPWTPPDSRARLEGVGFDGGGPSSPGDHDDEMSGEGGLRGRARSLSLTLGELFGSRNNRRRRDSGPDDEQAGLLATAQGSGSTSAL</sequence>
<dbReference type="AlphaFoldDB" id="J3NKB6"/>
<dbReference type="GO" id="GO:0016020">
    <property type="term" value="C:membrane"/>
    <property type="evidence" value="ECO:0007669"/>
    <property type="project" value="UniProtKB-SubCell"/>
</dbReference>
<organism evidence="7">
    <name type="scientific">Gaeumannomyces tritici (strain R3-111a-1)</name>
    <name type="common">Wheat and barley take-all root rot fungus</name>
    <name type="synonym">Gaeumannomyces graminis var. tritici</name>
    <dbReference type="NCBI Taxonomy" id="644352"/>
    <lineage>
        <taxon>Eukaryota</taxon>
        <taxon>Fungi</taxon>
        <taxon>Dikarya</taxon>
        <taxon>Ascomycota</taxon>
        <taxon>Pezizomycotina</taxon>
        <taxon>Sordariomycetes</taxon>
        <taxon>Sordariomycetidae</taxon>
        <taxon>Magnaporthales</taxon>
        <taxon>Magnaporthaceae</taxon>
        <taxon>Gaeumannomyces</taxon>
    </lineage>
</organism>
<reference evidence="7" key="2">
    <citation type="submission" date="2010-07" db="EMBL/GenBank/DDBJ databases">
        <authorList>
            <consortium name="The Broad Institute Genome Sequencing Platform"/>
            <consortium name="Broad Institute Genome Sequencing Center for Infectious Disease"/>
            <person name="Ma L.-J."/>
            <person name="Dead R."/>
            <person name="Young S."/>
            <person name="Zeng Q."/>
            <person name="Koehrsen M."/>
            <person name="Alvarado L."/>
            <person name="Berlin A."/>
            <person name="Chapman S.B."/>
            <person name="Chen Z."/>
            <person name="Freedman E."/>
            <person name="Gellesch M."/>
            <person name="Goldberg J."/>
            <person name="Griggs A."/>
            <person name="Gujja S."/>
            <person name="Heilman E.R."/>
            <person name="Heiman D."/>
            <person name="Hepburn T."/>
            <person name="Howarth C."/>
            <person name="Jen D."/>
            <person name="Larson L."/>
            <person name="Mehta T."/>
            <person name="Neiman D."/>
            <person name="Pearson M."/>
            <person name="Roberts A."/>
            <person name="Saif S."/>
            <person name="Shea T."/>
            <person name="Shenoy N."/>
            <person name="Sisk P."/>
            <person name="Stolte C."/>
            <person name="Sykes S."/>
            <person name="Walk T."/>
            <person name="White J."/>
            <person name="Yandava C."/>
            <person name="Haas B."/>
            <person name="Nusbaum C."/>
            <person name="Birren B."/>
        </authorList>
    </citation>
    <scope>NUCLEOTIDE SEQUENCE</scope>
    <source>
        <strain evidence="7">R3-111a-1</strain>
    </source>
</reference>
<evidence type="ECO:0000256" key="5">
    <source>
        <dbReference type="SAM" id="MobiDB-lite"/>
    </source>
</evidence>
<dbReference type="InterPro" id="IPR008521">
    <property type="entry name" value="Mg_trans_NIPA"/>
</dbReference>
<feature type="compositionally biased region" description="Polar residues" evidence="5">
    <location>
        <begin position="784"/>
        <end position="793"/>
    </location>
</feature>
<feature type="region of interest" description="Disordered" evidence="5">
    <location>
        <begin position="619"/>
        <end position="653"/>
    </location>
</feature>
<dbReference type="EMBL" id="GL385395">
    <property type="protein sequence ID" value="EJT81720.1"/>
    <property type="molecule type" value="Genomic_DNA"/>
</dbReference>
<reference evidence="8" key="5">
    <citation type="submission" date="2018-04" db="UniProtKB">
        <authorList>
            <consortium name="EnsemblFungi"/>
        </authorList>
    </citation>
    <scope>IDENTIFICATION</scope>
    <source>
        <strain evidence="8">R3-111a-1</strain>
    </source>
</reference>
<dbReference type="Proteomes" id="UP000006039">
    <property type="component" value="Unassembled WGS sequence"/>
</dbReference>
<dbReference type="InterPro" id="IPR037185">
    <property type="entry name" value="EmrE-like"/>
</dbReference>
<feature type="transmembrane region" description="Helical" evidence="6">
    <location>
        <begin position="315"/>
        <end position="332"/>
    </location>
</feature>
<feature type="transmembrane region" description="Helical" evidence="6">
    <location>
        <begin position="352"/>
        <end position="371"/>
    </location>
</feature>
<dbReference type="InterPro" id="IPR036259">
    <property type="entry name" value="MFS_trans_sf"/>
</dbReference>
<evidence type="ECO:0000256" key="4">
    <source>
        <dbReference type="ARBA" id="ARBA00023136"/>
    </source>
</evidence>
<feature type="compositionally biased region" description="Gly residues" evidence="5">
    <location>
        <begin position="129"/>
        <end position="142"/>
    </location>
</feature>
<dbReference type="HOGENOM" id="CLU_012349_2_1_1"/>